<dbReference type="Proteomes" id="UP000244649">
    <property type="component" value="Unassembled WGS sequence"/>
</dbReference>
<gene>
    <name evidence="4" type="ORF">DC432_10410</name>
</gene>
<dbReference type="InterPro" id="IPR002915">
    <property type="entry name" value="DeoC/FbaB/LacD_aldolase"/>
</dbReference>
<dbReference type="InterPro" id="IPR013785">
    <property type="entry name" value="Aldolase_TIM"/>
</dbReference>
<comment type="similarity">
    <text evidence="1">Belongs to the aldolase LacD family.</text>
</comment>
<evidence type="ECO:0000256" key="1">
    <source>
        <dbReference type="ARBA" id="ARBA00008679"/>
    </source>
</evidence>
<dbReference type="AlphaFoldDB" id="A0A2T7WGB6"/>
<reference evidence="4 5" key="1">
    <citation type="submission" date="2018-04" db="EMBL/GenBank/DDBJ databases">
        <authorList>
            <person name="Go L.Y."/>
            <person name="Mitchell J.A."/>
        </authorList>
    </citation>
    <scope>NUCLEOTIDE SEQUENCE [LARGE SCALE GENOMIC DNA]</scope>
    <source>
        <strain evidence="4 5">TPD7010</strain>
    </source>
</reference>
<evidence type="ECO:0000313" key="5">
    <source>
        <dbReference type="Proteomes" id="UP000244649"/>
    </source>
</evidence>
<dbReference type="GO" id="GO:1902777">
    <property type="term" value="P:6-sulfoquinovose(1-) catabolic process"/>
    <property type="evidence" value="ECO:0007669"/>
    <property type="project" value="TreeGrafter"/>
</dbReference>
<comment type="caution">
    <text evidence="4">The sequence shown here is derived from an EMBL/GenBank/DDBJ whole genome shotgun (WGS) entry which is preliminary data.</text>
</comment>
<keyword evidence="2" id="KW-0456">Lyase</keyword>
<accession>A0A2T7WGB6</accession>
<organism evidence="4 5">
    <name type="scientific">Microbacterium testaceum</name>
    <name type="common">Aureobacterium testaceum</name>
    <name type="synonym">Brevibacterium testaceum</name>
    <dbReference type="NCBI Taxonomy" id="2033"/>
    <lineage>
        <taxon>Bacteria</taxon>
        <taxon>Bacillati</taxon>
        <taxon>Actinomycetota</taxon>
        <taxon>Actinomycetes</taxon>
        <taxon>Micrococcales</taxon>
        <taxon>Microbacteriaceae</taxon>
        <taxon>Microbacterium</taxon>
    </lineage>
</organism>
<dbReference type="EMBL" id="QDFT01000024">
    <property type="protein sequence ID" value="PVE69927.1"/>
    <property type="molecule type" value="Genomic_DNA"/>
</dbReference>
<feature type="region of interest" description="Disordered" evidence="3">
    <location>
        <begin position="1"/>
        <end position="42"/>
    </location>
</feature>
<dbReference type="PANTHER" id="PTHR39340">
    <property type="entry name" value="SULFOFRUCTOSEPHOSPHATE ALDOLASE"/>
    <property type="match status" value="1"/>
</dbReference>
<dbReference type="GO" id="GO:0061595">
    <property type="term" value="F:6-deoxy-6-sulfofructose-1-phosphate aldolase activity"/>
    <property type="evidence" value="ECO:0007669"/>
    <property type="project" value="TreeGrafter"/>
</dbReference>
<dbReference type="SMART" id="SM01133">
    <property type="entry name" value="DeoC"/>
    <property type="match status" value="1"/>
</dbReference>
<protein>
    <recommendedName>
        <fullName evidence="6">Tagatose 1,6-diphosphate aldolase</fullName>
    </recommendedName>
</protein>
<dbReference type="InterPro" id="IPR050552">
    <property type="entry name" value="LacD_aldolase"/>
</dbReference>
<evidence type="ECO:0000256" key="2">
    <source>
        <dbReference type="ARBA" id="ARBA00023239"/>
    </source>
</evidence>
<name>A0A2T7WGB6_MICTE</name>
<dbReference type="Pfam" id="PF01791">
    <property type="entry name" value="DeoC"/>
    <property type="match status" value="1"/>
</dbReference>
<dbReference type="Gene3D" id="3.20.20.70">
    <property type="entry name" value="Aldolase class I"/>
    <property type="match status" value="1"/>
</dbReference>
<dbReference type="PANTHER" id="PTHR39340:SF1">
    <property type="entry name" value="SULFOFRUCTOSEPHOSPHATE ALDOLASE"/>
    <property type="match status" value="1"/>
</dbReference>
<dbReference type="SUPFAM" id="SSF51569">
    <property type="entry name" value="Aldolase"/>
    <property type="match status" value="1"/>
</dbReference>
<evidence type="ECO:0000256" key="3">
    <source>
        <dbReference type="SAM" id="MobiDB-lite"/>
    </source>
</evidence>
<proteinExistence type="inferred from homology"/>
<evidence type="ECO:0000313" key="4">
    <source>
        <dbReference type="EMBL" id="PVE69927.1"/>
    </source>
</evidence>
<sequence length="367" mass="39832">MRSSPACCSPLRPAELAPTSTDHLRQEGPSVSHSTSAPLPHDVGKVRSLRRSTTSDGFFTLCAIDHLSDFQILIDDDPSTVTYEQTVAGKHRVIDGLRESVSGFLVDPQYSYAQSVLSDAIGSDIGVMVSLEDDGYLGDATERATRMRETWSIRQAKLAGADVAKLLWFYRPESPFAAQQRDLVSALAKEAADWAMPLVVEPIWHPLAGEDPTSSEWKQARIDGIVESGRLAVELGADVLKTEFPGYLGAGGDVTRAEDALAQLDAAIDVPWVILSAGVDFAEFADQVELSSKAGSSGWLAGRSIWREAGTATTDEAWNIGIELARQRLRDLTDITRAHARPYRPSLSAESVSSGWYETYHAEAARA</sequence>
<evidence type="ECO:0008006" key="6">
    <source>
        <dbReference type="Google" id="ProtNLM"/>
    </source>
</evidence>